<gene>
    <name evidence="2" type="ORF">ADU59_04540</name>
</gene>
<dbReference type="AlphaFoldDB" id="A0A1C7P6K7"/>
<dbReference type="InterPro" id="IPR052353">
    <property type="entry name" value="Benzoxazolinone_Detox_Enz"/>
</dbReference>
<dbReference type="RefSeq" id="WP_068952050.1">
    <property type="nucleotide sequence ID" value="NZ_LGLV01000004.1"/>
</dbReference>
<proteinExistence type="predicted"/>
<sequence>MKILAVCTGSAEILPGKSYRTGIFKHPVDAGVMIDREGLVGDRICNRKHHGGPDQAVYALGSADLDWWSKELGRVLQPGLFGDNLVIDGADSRTISVGDRFATEAVELEVTSARIPCATLASRMGDPGFARRFARAGRPGFYCRVLKDGVVKAGDAVTYHAYTGLPVLMPEMLETFGRNLSGEDRSRYLAAPIHHKLRAKLTSM</sequence>
<name>A0A1C7P6K7_9HYPH</name>
<evidence type="ECO:0000313" key="2">
    <source>
        <dbReference type="EMBL" id="OBZ96975.1"/>
    </source>
</evidence>
<keyword evidence="3" id="KW-1185">Reference proteome</keyword>
<dbReference type="Proteomes" id="UP000093111">
    <property type="component" value="Unassembled WGS sequence"/>
</dbReference>
<comment type="caution">
    <text evidence="2">The sequence shown here is derived from an EMBL/GenBank/DDBJ whole genome shotgun (WGS) entry which is preliminary data.</text>
</comment>
<dbReference type="GO" id="GO:0003824">
    <property type="term" value="F:catalytic activity"/>
    <property type="evidence" value="ECO:0007669"/>
    <property type="project" value="InterPro"/>
</dbReference>
<feature type="domain" description="MOSC" evidence="1">
    <location>
        <begin position="26"/>
        <end position="160"/>
    </location>
</feature>
<dbReference type="EMBL" id="LGLV01000004">
    <property type="protein sequence ID" value="OBZ96975.1"/>
    <property type="molecule type" value="Genomic_DNA"/>
</dbReference>
<organism evidence="2 3">
    <name type="scientific">Pararhizobium polonicum</name>
    <dbReference type="NCBI Taxonomy" id="1612624"/>
    <lineage>
        <taxon>Bacteria</taxon>
        <taxon>Pseudomonadati</taxon>
        <taxon>Pseudomonadota</taxon>
        <taxon>Alphaproteobacteria</taxon>
        <taxon>Hyphomicrobiales</taxon>
        <taxon>Rhizobiaceae</taxon>
        <taxon>Rhizobium/Agrobacterium group</taxon>
        <taxon>Pararhizobium</taxon>
    </lineage>
</organism>
<dbReference type="PANTHER" id="PTHR30212:SF2">
    <property type="entry name" value="PROTEIN YIIM"/>
    <property type="match status" value="1"/>
</dbReference>
<dbReference type="SUPFAM" id="SSF50800">
    <property type="entry name" value="PK beta-barrel domain-like"/>
    <property type="match status" value="1"/>
</dbReference>
<dbReference type="PANTHER" id="PTHR30212">
    <property type="entry name" value="PROTEIN YIIM"/>
    <property type="match status" value="1"/>
</dbReference>
<reference evidence="2 3" key="1">
    <citation type="journal article" date="2016" name="Syst. Appl. Microbiol.">
        <title>Pararhizobium polonicum sp. nov. isolated from tumors on stone fruit rootstocks.</title>
        <authorList>
            <person name="Pulawska J."/>
            <person name="Kuzmanovic N."/>
            <person name="Willems A."/>
            <person name="Pothier J.F."/>
        </authorList>
    </citation>
    <scope>NUCLEOTIDE SEQUENCE [LARGE SCALE GENOMIC DNA]</scope>
    <source>
        <strain evidence="2 3">F5.1</strain>
    </source>
</reference>
<dbReference type="PROSITE" id="PS51340">
    <property type="entry name" value="MOSC"/>
    <property type="match status" value="1"/>
</dbReference>
<protein>
    <submittedName>
        <fullName evidence="2">Molybdenum cofactor biosysynthesis protein</fullName>
    </submittedName>
</protein>
<evidence type="ECO:0000313" key="3">
    <source>
        <dbReference type="Proteomes" id="UP000093111"/>
    </source>
</evidence>
<dbReference type="PATRIC" id="fig|1612624.7.peg.951"/>
<evidence type="ECO:0000259" key="1">
    <source>
        <dbReference type="PROSITE" id="PS51340"/>
    </source>
</evidence>
<dbReference type="GO" id="GO:0030151">
    <property type="term" value="F:molybdenum ion binding"/>
    <property type="evidence" value="ECO:0007669"/>
    <property type="project" value="InterPro"/>
</dbReference>
<accession>A0A1C7P6K7</accession>
<dbReference type="Pfam" id="PF03473">
    <property type="entry name" value="MOSC"/>
    <property type="match status" value="1"/>
</dbReference>
<dbReference type="InterPro" id="IPR011037">
    <property type="entry name" value="Pyrv_Knase-like_insert_dom_sf"/>
</dbReference>
<dbReference type="STRING" id="1612624.ADU59_04540"/>
<dbReference type="Gene3D" id="2.40.33.20">
    <property type="entry name" value="PK beta-barrel domain-like"/>
    <property type="match status" value="1"/>
</dbReference>
<dbReference type="GO" id="GO:0030170">
    <property type="term" value="F:pyridoxal phosphate binding"/>
    <property type="evidence" value="ECO:0007669"/>
    <property type="project" value="InterPro"/>
</dbReference>
<dbReference type="OrthoDB" id="9786134at2"/>
<dbReference type="InterPro" id="IPR005302">
    <property type="entry name" value="MoCF_Sase_C"/>
</dbReference>